<organism evidence="2 3">
    <name type="scientific">Collybiopsis luxurians FD-317 M1</name>
    <dbReference type="NCBI Taxonomy" id="944289"/>
    <lineage>
        <taxon>Eukaryota</taxon>
        <taxon>Fungi</taxon>
        <taxon>Dikarya</taxon>
        <taxon>Basidiomycota</taxon>
        <taxon>Agaricomycotina</taxon>
        <taxon>Agaricomycetes</taxon>
        <taxon>Agaricomycetidae</taxon>
        <taxon>Agaricales</taxon>
        <taxon>Marasmiineae</taxon>
        <taxon>Omphalotaceae</taxon>
        <taxon>Collybiopsis</taxon>
        <taxon>Collybiopsis luxurians</taxon>
    </lineage>
</organism>
<dbReference type="EMBL" id="KN834918">
    <property type="protein sequence ID" value="KIK50213.1"/>
    <property type="molecule type" value="Genomic_DNA"/>
</dbReference>
<keyword evidence="3" id="KW-1185">Reference proteome</keyword>
<evidence type="ECO:0000313" key="2">
    <source>
        <dbReference type="EMBL" id="KIK50213.1"/>
    </source>
</evidence>
<proteinExistence type="predicted"/>
<dbReference type="OrthoDB" id="3126531at2759"/>
<protein>
    <submittedName>
        <fullName evidence="2">Uncharacterized protein</fullName>
    </submittedName>
</protein>
<dbReference type="Proteomes" id="UP000053593">
    <property type="component" value="Unassembled WGS sequence"/>
</dbReference>
<dbReference type="AlphaFoldDB" id="A0A0D0C664"/>
<name>A0A0D0C664_9AGAR</name>
<accession>A0A0D0C664</accession>
<gene>
    <name evidence="2" type="ORF">GYMLUDRAFT_253163</name>
</gene>
<evidence type="ECO:0000313" key="3">
    <source>
        <dbReference type="Proteomes" id="UP000053593"/>
    </source>
</evidence>
<dbReference type="HOGENOM" id="CLU_1133684_0_0_1"/>
<reference evidence="2 3" key="1">
    <citation type="submission" date="2014-04" db="EMBL/GenBank/DDBJ databases">
        <title>Evolutionary Origins and Diversification of the Mycorrhizal Mutualists.</title>
        <authorList>
            <consortium name="DOE Joint Genome Institute"/>
            <consortium name="Mycorrhizal Genomics Consortium"/>
            <person name="Kohler A."/>
            <person name="Kuo A."/>
            <person name="Nagy L.G."/>
            <person name="Floudas D."/>
            <person name="Copeland A."/>
            <person name="Barry K.W."/>
            <person name="Cichocki N."/>
            <person name="Veneault-Fourrey C."/>
            <person name="LaButti K."/>
            <person name="Lindquist E.A."/>
            <person name="Lipzen A."/>
            <person name="Lundell T."/>
            <person name="Morin E."/>
            <person name="Murat C."/>
            <person name="Riley R."/>
            <person name="Ohm R."/>
            <person name="Sun H."/>
            <person name="Tunlid A."/>
            <person name="Henrissat B."/>
            <person name="Grigoriev I.V."/>
            <person name="Hibbett D.S."/>
            <person name="Martin F."/>
        </authorList>
    </citation>
    <scope>NUCLEOTIDE SEQUENCE [LARGE SCALE GENOMIC DNA]</scope>
    <source>
        <strain evidence="2 3">FD-317 M1</strain>
    </source>
</reference>
<evidence type="ECO:0000256" key="1">
    <source>
        <dbReference type="SAM" id="MobiDB-lite"/>
    </source>
</evidence>
<sequence length="245" mass="26142">MSEREKSSFSGSLMTDIVLLSSFLSRDEEAEPRVTQEKGLLNTISTLLSIGHISNNVSAVVGSIDATSLKCIVFTDEAASPTQTDQATPLLKSRGPQNSRLQPMKPAPERGAKLLANWAQGNGDFNFDAHLRDVFDIISHLQSNSGVATMGNFMFLTHRRAYRQVGLQVKALMEGWGGMTPVQILENCLGAVIGCPAIGGRQGSLAAGISQALDQPKQHPAVDSSIRLSVGATREPVAGEIFPPS</sequence>
<feature type="region of interest" description="Disordered" evidence="1">
    <location>
        <begin position="83"/>
        <end position="104"/>
    </location>
</feature>